<protein>
    <submittedName>
        <fullName evidence="1">Uncharacterized protein</fullName>
    </submittedName>
</protein>
<dbReference type="EMBL" id="CP034210">
    <property type="protein sequence ID" value="QBZ66720.1"/>
    <property type="molecule type" value="Genomic_DNA"/>
</dbReference>
<evidence type="ECO:0000313" key="1">
    <source>
        <dbReference type="EMBL" id="QBZ66720.1"/>
    </source>
</evidence>
<accession>A0A4P7NW20</accession>
<dbReference type="Proteomes" id="UP000294847">
    <property type="component" value="Chromosome 7"/>
</dbReference>
<organism evidence="1 2">
    <name type="scientific">Pyricularia oryzae</name>
    <name type="common">Rice blast fungus</name>
    <name type="synonym">Magnaporthe oryzae</name>
    <dbReference type="NCBI Taxonomy" id="318829"/>
    <lineage>
        <taxon>Eukaryota</taxon>
        <taxon>Fungi</taxon>
        <taxon>Dikarya</taxon>
        <taxon>Ascomycota</taxon>
        <taxon>Pezizomycotina</taxon>
        <taxon>Sordariomycetes</taxon>
        <taxon>Sordariomycetidae</taxon>
        <taxon>Magnaporthales</taxon>
        <taxon>Pyriculariaceae</taxon>
        <taxon>Pyricularia</taxon>
    </lineage>
</organism>
<proteinExistence type="predicted"/>
<sequence length="115" mass="12847">MCTYQLYIPHRWTTAAVTGGPSLQSGVVDTETLSSRILDAGQKYLTTHGMTNCAVCLPSLPKAKYLLKTDQTSQPILQLTVKSRPTRGLVHGCQKHRRRKLRFLIPGGALLRRSW</sequence>
<name>A0A4P7NW20_PYROR</name>
<dbReference type="AlphaFoldDB" id="A0A4P7NW20"/>
<reference evidence="1 2" key="1">
    <citation type="journal article" date="2019" name="Mol. Biol. Evol.">
        <title>Blast fungal genomes show frequent chromosomal changes, gene gains and losses, and effector gene turnover.</title>
        <authorList>
            <person name="Gomez Luciano L.B."/>
            <person name="Jason Tsai I."/>
            <person name="Chuma I."/>
            <person name="Tosa Y."/>
            <person name="Chen Y.H."/>
            <person name="Li J.Y."/>
            <person name="Li M.Y."/>
            <person name="Jade Lu M.Y."/>
            <person name="Nakayashiki H."/>
            <person name="Li W.H."/>
        </authorList>
    </citation>
    <scope>NUCLEOTIDE SEQUENCE [LARGE SCALE GENOMIC DNA]</scope>
    <source>
        <strain evidence="1">MZ5-1-6</strain>
    </source>
</reference>
<evidence type="ECO:0000313" key="2">
    <source>
        <dbReference type="Proteomes" id="UP000294847"/>
    </source>
</evidence>
<gene>
    <name evidence="1" type="ORF">PoMZ_13705</name>
</gene>